<evidence type="ECO:0000313" key="2">
    <source>
        <dbReference type="EMBL" id="GES92414.1"/>
    </source>
</evidence>
<dbReference type="EMBL" id="BLAL01000215">
    <property type="protein sequence ID" value="GES92414.1"/>
    <property type="molecule type" value="Genomic_DNA"/>
</dbReference>
<evidence type="ECO:0000313" key="1">
    <source>
        <dbReference type="EMBL" id="GBB91072.1"/>
    </source>
</evidence>
<name>A0A2Z6QR10_9GLOM</name>
<dbReference type="EMBL" id="BEXD01000913">
    <property type="protein sequence ID" value="GBB91072.1"/>
    <property type="molecule type" value="Genomic_DNA"/>
</dbReference>
<proteinExistence type="predicted"/>
<evidence type="ECO:0000313" key="3">
    <source>
        <dbReference type="Proteomes" id="UP000247702"/>
    </source>
</evidence>
<dbReference type="Proteomes" id="UP000247702">
    <property type="component" value="Unassembled WGS sequence"/>
</dbReference>
<gene>
    <name evidence="2" type="ORF">RCL2_001919200</name>
    <name evidence="1" type="ORF">RclHR1_01820001</name>
</gene>
<comment type="caution">
    <text evidence="1">The sequence shown here is derived from an EMBL/GenBank/DDBJ whole genome shotgun (WGS) entry which is preliminary data.</text>
</comment>
<dbReference type="AlphaFoldDB" id="A0A2Z6QR10"/>
<organism evidence="1 3">
    <name type="scientific">Rhizophagus clarus</name>
    <dbReference type="NCBI Taxonomy" id="94130"/>
    <lineage>
        <taxon>Eukaryota</taxon>
        <taxon>Fungi</taxon>
        <taxon>Fungi incertae sedis</taxon>
        <taxon>Mucoromycota</taxon>
        <taxon>Glomeromycotina</taxon>
        <taxon>Glomeromycetes</taxon>
        <taxon>Glomerales</taxon>
        <taxon>Glomeraceae</taxon>
        <taxon>Rhizophagus</taxon>
    </lineage>
</organism>
<dbReference type="OrthoDB" id="2411278at2759"/>
<keyword evidence="3" id="KW-1185">Reference proteome</keyword>
<reference evidence="1 3" key="1">
    <citation type="submission" date="2017-11" db="EMBL/GenBank/DDBJ databases">
        <title>The genome of Rhizophagus clarus HR1 reveals common genetic basis of auxotrophy among arbuscular mycorrhizal fungi.</title>
        <authorList>
            <person name="Kobayashi Y."/>
        </authorList>
    </citation>
    <scope>NUCLEOTIDE SEQUENCE [LARGE SCALE GENOMIC DNA]</scope>
    <source>
        <strain evidence="1 3">HR1</strain>
    </source>
</reference>
<protein>
    <submittedName>
        <fullName evidence="1">Uncharacterized protein</fullName>
    </submittedName>
</protein>
<dbReference type="Proteomes" id="UP000615446">
    <property type="component" value="Unassembled WGS sequence"/>
</dbReference>
<sequence length="184" mass="21511">MNTNMSVQSKLNVFLNLIDYRNVNQLPCNNNARVLAVTIRDKRLSGKGLIKQNIKLEAHRLQLHRTHQLQNSMTPRLRLFQTRRLRLYRRLFSQHIINLATNYVWKRRFTSVQRNQFINLATNANHLRFVNNLSTIDQIARLTTRQITNDPLENDFFNGVENFYDNSLESLILPAGCSGSLSFP</sequence>
<accession>A0A2Z6QR10</accession>
<reference evidence="2" key="2">
    <citation type="submission" date="2019-10" db="EMBL/GenBank/DDBJ databases">
        <title>Conservation and host-specific expression of non-tandemly repeated heterogenous ribosome RNA gene in arbuscular mycorrhizal fungi.</title>
        <authorList>
            <person name="Maeda T."/>
            <person name="Kobayashi Y."/>
            <person name="Nakagawa T."/>
            <person name="Ezawa T."/>
            <person name="Yamaguchi K."/>
            <person name="Bino T."/>
            <person name="Nishimoto Y."/>
            <person name="Shigenobu S."/>
            <person name="Kawaguchi M."/>
        </authorList>
    </citation>
    <scope>NUCLEOTIDE SEQUENCE</scope>
    <source>
        <strain evidence="2">HR1</strain>
    </source>
</reference>